<reference evidence="1 2" key="2">
    <citation type="submission" date="2013-09" db="EMBL/GenBank/DDBJ databases">
        <title>Whole genome comparison of six Crocosphaera watsonii strains with differing phenotypes.</title>
        <authorList>
            <person name="Bench S.R."/>
            <person name="Heller P."/>
            <person name="Frank I."/>
            <person name="Arciniega M."/>
            <person name="Shilova I.N."/>
            <person name="Zehr J.P."/>
        </authorList>
    </citation>
    <scope>NUCLEOTIDE SEQUENCE [LARGE SCALE GENOMIC DNA]</scope>
    <source>
        <strain evidence="1 2">WH 8502</strain>
    </source>
</reference>
<dbReference type="Pfam" id="PF01724">
    <property type="entry name" value="DUF29"/>
    <property type="match status" value="1"/>
</dbReference>
<comment type="caution">
    <text evidence="1">The sequence shown here is derived from an EMBL/GenBank/DDBJ whole genome shotgun (WGS) entry which is preliminary data.</text>
</comment>
<evidence type="ECO:0000313" key="1">
    <source>
        <dbReference type="EMBL" id="CCQ50481.1"/>
    </source>
</evidence>
<protein>
    <recommendedName>
        <fullName evidence="3">DUF29 domain-containing protein</fullName>
    </recommendedName>
</protein>
<name>T2IAE3_CROWT</name>
<dbReference type="Gene3D" id="1.20.1220.20">
    <property type="entry name" value="Uncharcterised protein PF01724"/>
    <property type="match status" value="1"/>
</dbReference>
<reference evidence="1 2" key="1">
    <citation type="submission" date="2013-01" db="EMBL/GenBank/DDBJ databases">
        <authorList>
            <person name="Bench S."/>
        </authorList>
    </citation>
    <scope>NUCLEOTIDE SEQUENCE [LARGE SCALE GENOMIC DNA]</scope>
    <source>
        <strain evidence="1 2">WH 8502</strain>
    </source>
</reference>
<evidence type="ECO:0008006" key="3">
    <source>
        <dbReference type="Google" id="ProtNLM"/>
    </source>
</evidence>
<dbReference type="AlphaFoldDB" id="T2IAE3"/>
<sequence length="53" mass="6389">MTKNFHNYLHENLSIIYKKARKYVSVKSGLETLPEECPYTLEQLLDEDWFPKK</sequence>
<dbReference type="Proteomes" id="UP000018348">
    <property type="component" value="Unassembled WGS sequence"/>
</dbReference>
<proteinExistence type="predicted"/>
<gene>
    <name evidence="1" type="ORF">CWATWH8502_319</name>
</gene>
<organism evidence="1 2">
    <name type="scientific">Crocosphaera watsonii WH 8502</name>
    <dbReference type="NCBI Taxonomy" id="423474"/>
    <lineage>
        <taxon>Bacteria</taxon>
        <taxon>Bacillati</taxon>
        <taxon>Cyanobacteriota</taxon>
        <taxon>Cyanophyceae</taxon>
        <taxon>Oscillatoriophycideae</taxon>
        <taxon>Chroococcales</taxon>
        <taxon>Aphanothecaceae</taxon>
        <taxon>Crocosphaera</taxon>
    </lineage>
</organism>
<accession>T2IAE3</accession>
<dbReference type="EMBL" id="CAQK01000313">
    <property type="protein sequence ID" value="CCQ50481.1"/>
    <property type="molecule type" value="Genomic_DNA"/>
</dbReference>
<dbReference type="RefSeq" id="WP_021830136.1">
    <property type="nucleotide sequence ID" value="NZ_CAQK01000313.1"/>
</dbReference>
<evidence type="ECO:0000313" key="2">
    <source>
        <dbReference type="Proteomes" id="UP000018348"/>
    </source>
</evidence>